<sequence length="366" mass="39201">MIPISVVKLDEAAERLAVEVIRSGVIAQGPMVARLEREFADLVGVEHAVAVNNGTTALVAALQVLDLQPGDEVVTSPFTFVATLNAILEAGATARFADIREDDFCVDPQALAAAVGPRTRVLMPVHLYGQPADMDAIAPLAERHGLGLVEDTAQSLGATISGRGAGSFGLGTFSLYATKNLTTGEGGMITTNDAGLADRLRVLRNQGMRQRYQYEVAGHNYRLTDLQAALGIPQIAAYGENVKRRKDNAARLSAGLADVPGLRLPAELPGRSHVWHQYTVLVTDEAPVGRDEVIARLTERGVGCGIYYPKTVYDYDCYRDHPRVVADPAPVAEDVVRRCVSLPVHHHLSDSDLDQVVEAVRAAVGA</sequence>
<dbReference type="InterPro" id="IPR000653">
    <property type="entry name" value="DegT/StrS_aminotransferase"/>
</dbReference>
<dbReference type="InterPro" id="IPR015424">
    <property type="entry name" value="PyrdxlP-dep_Trfase"/>
</dbReference>
<evidence type="ECO:0000313" key="4">
    <source>
        <dbReference type="Proteomes" id="UP001180973"/>
    </source>
</evidence>
<comment type="similarity">
    <text evidence="2">Belongs to the DegT/DnrJ/EryC1 family.</text>
</comment>
<name>A0ABU2WZC5_9ACTN</name>
<dbReference type="EC" id="2.6.1.-" evidence="3"/>
<dbReference type="PANTHER" id="PTHR30244:SF34">
    <property type="entry name" value="DTDP-4-AMINO-4,6-DIDEOXYGALACTOSE TRANSAMINASE"/>
    <property type="match status" value="1"/>
</dbReference>
<evidence type="ECO:0000313" key="3">
    <source>
        <dbReference type="EMBL" id="MDT0530858.1"/>
    </source>
</evidence>
<dbReference type="GO" id="GO:0008483">
    <property type="term" value="F:transaminase activity"/>
    <property type="evidence" value="ECO:0007669"/>
    <property type="project" value="UniProtKB-KW"/>
</dbReference>
<keyword evidence="2" id="KW-0663">Pyridoxal phosphate</keyword>
<proteinExistence type="inferred from homology"/>
<comment type="caution">
    <text evidence="3">The sequence shown here is derived from an EMBL/GenBank/DDBJ whole genome shotgun (WGS) entry which is preliminary data.</text>
</comment>
<dbReference type="Pfam" id="PF01041">
    <property type="entry name" value="DegT_DnrJ_EryC1"/>
    <property type="match status" value="1"/>
</dbReference>
<dbReference type="CDD" id="cd00616">
    <property type="entry name" value="AHBA_syn"/>
    <property type="match status" value="1"/>
</dbReference>
<gene>
    <name evidence="3" type="ORF">RM555_17835</name>
</gene>
<accession>A0ABU2WZC5</accession>
<organism evidence="3 4">
    <name type="scientific">Micromonospora reichwaldensis</name>
    <dbReference type="NCBI Taxonomy" id="3075516"/>
    <lineage>
        <taxon>Bacteria</taxon>
        <taxon>Bacillati</taxon>
        <taxon>Actinomycetota</taxon>
        <taxon>Actinomycetes</taxon>
        <taxon>Micromonosporales</taxon>
        <taxon>Micromonosporaceae</taxon>
        <taxon>Micromonospora</taxon>
    </lineage>
</organism>
<keyword evidence="4" id="KW-1185">Reference proteome</keyword>
<reference evidence="3" key="1">
    <citation type="submission" date="2023-09" db="EMBL/GenBank/DDBJ databases">
        <title>30 novel species of actinomycetes from the DSMZ collection.</title>
        <authorList>
            <person name="Nouioui I."/>
        </authorList>
    </citation>
    <scope>NUCLEOTIDE SEQUENCE</scope>
    <source>
        <strain evidence="3">DSM 115977</strain>
    </source>
</reference>
<protein>
    <submittedName>
        <fullName evidence="3">DegT/DnrJ/EryC1/StrS family aminotransferase</fullName>
        <ecNumber evidence="3">2.6.1.-</ecNumber>
    </submittedName>
</protein>
<dbReference type="SUPFAM" id="SSF53383">
    <property type="entry name" value="PLP-dependent transferases"/>
    <property type="match status" value="1"/>
</dbReference>
<dbReference type="InterPro" id="IPR015421">
    <property type="entry name" value="PyrdxlP-dep_Trfase_major"/>
</dbReference>
<dbReference type="Gene3D" id="3.40.640.10">
    <property type="entry name" value="Type I PLP-dependent aspartate aminotransferase-like (Major domain)"/>
    <property type="match status" value="1"/>
</dbReference>
<dbReference type="Proteomes" id="UP001180973">
    <property type="component" value="Unassembled WGS sequence"/>
</dbReference>
<dbReference type="RefSeq" id="WP_311412820.1">
    <property type="nucleotide sequence ID" value="NZ_JAVRFL010000020.1"/>
</dbReference>
<keyword evidence="3" id="KW-0808">Transferase</keyword>
<comment type="cofactor">
    <cofactor evidence="1">
        <name>pyridoxal 5'-phosphate</name>
        <dbReference type="ChEBI" id="CHEBI:597326"/>
    </cofactor>
</comment>
<evidence type="ECO:0000256" key="2">
    <source>
        <dbReference type="RuleBase" id="RU004508"/>
    </source>
</evidence>
<dbReference type="PANTHER" id="PTHR30244">
    <property type="entry name" value="TRANSAMINASE"/>
    <property type="match status" value="1"/>
</dbReference>
<dbReference type="InterPro" id="IPR015422">
    <property type="entry name" value="PyrdxlP-dep_Trfase_small"/>
</dbReference>
<dbReference type="Gene3D" id="3.90.1150.10">
    <property type="entry name" value="Aspartate Aminotransferase, domain 1"/>
    <property type="match status" value="1"/>
</dbReference>
<keyword evidence="3" id="KW-0032">Aminotransferase</keyword>
<dbReference type="PIRSF" id="PIRSF000390">
    <property type="entry name" value="PLP_StrS"/>
    <property type="match status" value="1"/>
</dbReference>
<evidence type="ECO:0000256" key="1">
    <source>
        <dbReference type="ARBA" id="ARBA00001933"/>
    </source>
</evidence>
<dbReference type="EMBL" id="JAVRFL010000020">
    <property type="protein sequence ID" value="MDT0530858.1"/>
    <property type="molecule type" value="Genomic_DNA"/>
</dbReference>